<dbReference type="AlphaFoldDB" id="A0A081NMA9"/>
<keyword evidence="2" id="KW-0812">Transmembrane</keyword>
<comment type="caution">
    <text evidence="3">The sequence shown here is derived from an EMBL/GenBank/DDBJ whole genome shotgun (WGS) entry which is preliminary data.</text>
</comment>
<evidence type="ECO:0000256" key="2">
    <source>
        <dbReference type="SAM" id="Phobius"/>
    </source>
</evidence>
<keyword evidence="2" id="KW-0472">Membrane</keyword>
<dbReference type="STRING" id="1137799.GZ78_06665"/>
<protein>
    <submittedName>
        <fullName evidence="3">Uncharacterized protein</fullName>
    </submittedName>
</protein>
<reference evidence="3 4" key="1">
    <citation type="submission" date="2014-06" db="EMBL/GenBank/DDBJ databases">
        <title>Whole Genome Sequences of Three Symbiotic Endozoicomonas Bacteria.</title>
        <authorList>
            <person name="Neave M.J."/>
            <person name="Apprill A."/>
            <person name="Voolstra C.R."/>
        </authorList>
    </citation>
    <scope>NUCLEOTIDE SEQUENCE [LARGE SCALE GENOMIC DNA]</scope>
    <source>
        <strain evidence="3 4">DSM 25634</strain>
    </source>
</reference>
<keyword evidence="2" id="KW-1133">Transmembrane helix</keyword>
<evidence type="ECO:0000313" key="4">
    <source>
        <dbReference type="Proteomes" id="UP000028073"/>
    </source>
</evidence>
<dbReference type="RefSeq" id="WP_034833486.1">
    <property type="nucleotide sequence ID" value="NZ_JOKH01000001.1"/>
</dbReference>
<dbReference type="EMBL" id="JOKH01000001">
    <property type="protein sequence ID" value="KEQ19582.1"/>
    <property type="molecule type" value="Genomic_DNA"/>
</dbReference>
<keyword evidence="4" id="KW-1185">Reference proteome</keyword>
<gene>
    <name evidence="3" type="ORF">GZ78_06665</name>
</gene>
<name>A0A081NMA9_9GAMM</name>
<sequence>MSQIKLHVYLPLERNVALLNKYLLTFILFVFPAFSFGSEIYEVYRGFFRSETELAGSAYLDRMDTPSHSKYTLKASLNNQHCQYETPSAEELLQITMLSDLISALNYSTLQLEEVSKYIFIPFKLTSIISLNWFDCQHHPHFLKLTFSTGKKLSIDLYELELEATSNIHERKSSFSTTANIVIPFSSSSNNIFFSFTELLWGTEASAFRNITPSVMAPASHSLSMITEASTRSIYTMDPQVQPQTCNQTSLHYQLTAETFMPVSGHPLGILELLRGQRGTEHQGKFLGWRLSSSNTYNSLLFIRSYFDLKQKQRKATKSTASNSHQSMHKREKSNSDSELDTVNKREPEFRRQRSQRSQSVTPGAVYVPILVYFCQAALTIYSRDAEKPETVYSNQATAQIACQIIVNGIHLLSW</sequence>
<evidence type="ECO:0000313" key="3">
    <source>
        <dbReference type="EMBL" id="KEQ19582.1"/>
    </source>
</evidence>
<organism evidence="3 4">
    <name type="scientific">Endozoicomonas numazuensis</name>
    <dbReference type="NCBI Taxonomy" id="1137799"/>
    <lineage>
        <taxon>Bacteria</taxon>
        <taxon>Pseudomonadati</taxon>
        <taxon>Pseudomonadota</taxon>
        <taxon>Gammaproteobacteria</taxon>
        <taxon>Oceanospirillales</taxon>
        <taxon>Endozoicomonadaceae</taxon>
        <taxon>Endozoicomonas</taxon>
    </lineage>
</organism>
<feature type="region of interest" description="Disordered" evidence="1">
    <location>
        <begin position="314"/>
        <end position="358"/>
    </location>
</feature>
<evidence type="ECO:0000256" key="1">
    <source>
        <dbReference type="SAM" id="MobiDB-lite"/>
    </source>
</evidence>
<proteinExistence type="predicted"/>
<dbReference type="Proteomes" id="UP000028073">
    <property type="component" value="Unassembled WGS sequence"/>
</dbReference>
<feature type="compositionally biased region" description="Basic and acidic residues" evidence="1">
    <location>
        <begin position="342"/>
        <end position="352"/>
    </location>
</feature>
<accession>A0A081NMA9</accession>
<feature type="transmembrane region" description="Helical" evidence="2">
    <location>
        <begin position="22"/>
        <end position="41"/>
    </location>
</feature>